<evidence type="ECO:0000313" key="7">
    <source>
        <dbReference type="Proteomes" id="UP000596827"/>
    </source>
</evidence>
<dbReference type="CDD" id="cd00075">
    <property type="entry name" value="HATPase"/>
    <property type="match status" value="1"/>
</dbReference>
<comment type="catalytic activity">
    <reaction evidence="1">
        <text>ATP + protein L-histidine = ADP + protein N-phospho-L-histidine.</text>
        <dbReference type="EC" id="2.7.13.3"/>
    </reaction>
</comment>
<dbReference type="PROSITE" id="PS50109">
    <property type="entry name" value="HIS_KIN"/>
    <property type="match status" value="1"/>
</dbReference>
<dbReference type="GO" id="GO:0000155">
    <property type="term" value="F:phosphorelay sensor kinase activity"/>
    <property type="evidence" value="ECO:0007669"/>
    <property type="project" value="InterPro"/>
</dbReference>
<dbReference type="Gene3D" id="1.10.287.130">
    <property type="match status" value="1"/>
</dbReference>
<dbReference type="Pfam" id="PF00512">
    <property type="entry name" value="HisKA"/>
    <property type="match status" value="1"/>
</dbReference>
<reference evidence="6" key="1">
    <citation type="submission" date="2020-08" db="EMBL/GenBank/DDBJ databases">
        <title>Ramlibacter sp. GTP1 16S ribosomal RNA gene genome sequencing and assembly.</title>
        <authorList>
            <person name="Kang M."/>
        </authorList>
    </citation>
    <scope>NUCLEOTIDE SEQUENCE</scope>
    <source>
        <strain evidence="6">GTP1</strain>
    </source>
</reference>
<dbReference type="SUPFAM" id="SSF47384">
    <property type="entry name" value="Homodimeric domain of signal transducing histidine kinase"/>
    <property type="match status" value="1"/>
</dbReference>
<keyword evidence="6" id="KW-0418">Kinase</keyword>
<sequence>MAQGGPPGPERLYELAPCGLLVADEKGLRPAKGDRLLVHVAVFVAEDRHKYESELLVQRQRAEQLLAQHEEDQRQLAAARRQAEERAVFAEQMMGIVSHDLRNPLGTIRMSAAVLGMMPLADAQRDALRRIERGTLRAERLLADLLDVTQARLGHGLRMRKTRVDLHEVVAEAVSDWASAFGEHTLKHERNGVGEWDADPERVVQAIGNLVRNAANYGDPTVPITVSSEVLAGSFRVTVHNGGEPIAPDALPYLFEPMVRGPESDQQGLGLGLYIVREIARAHGGRVEAASSAADGTTFTIELGT</sequence>
<evidence type="ECO:0000313" key="6">
    <source>
        <dbReference type="EMBL" id="MBC5767004.1"/>
    </source>
</evidence>
<evidence type="ECO:0000256" key="3">
    <source>
        <dbReference type="ARBA" id="ARBA00022553"/>
    </source>
</evidence>
<dbReference type="SUPFAM" id="SSF55874">
    <property type="entry name" value="ATPase domain of HSP90 chaperone/DNA topoisomerase II/histidine kinase"/>
    <property type="match status" value="1"/>
</dbReference>
<feature type="coiled-coil region" evidence="4">
    <location>
        <begin position="52"/>
        <end position="86"/>
    </location>
</feature>
<dbReference type="InterPro" id="IPR036097">
    <property type="entry name" value="HisK_dim/P_sf"/>
</dbReference>
<keyword evidence="6" id="KW-0808">Transferase</keyword>
<name>A0A923MCR8_9BURK</name>
<gene>
    <name evidence="6" type="ORF">H8R02_21240</name>
</gene>
<evidence type="ECO:0000256" key="4">
    <source>
        <dbReference type="SAM" id="Coils"/>
    </source>
</evidence>
<dbReference type="CDD" id="cd00082">
    <property type="entry name" value="HisKA"/>
    <property type="match status" value="1"/>
</dbReference>
<dbReference type="InterPro" id="IPR036890">
    <property type="entry name" value="HATPase_C_sf"/>
</dbReference>
<accession>A0A923MCR8</accession>
<dbReference type="PRINTS" id="PR00344">
    <property type="entry name" value="BCTRLSENSOR"/>
</dbReference>
<dbReference type="RefSeq" id="WP_187083484.1">
    <property type="nucleotide sequence ID" value="NZ_JACORU010000008.1"/>
</dbReference>
<evidence type="ECO:0000256" key="1">
    <source>
        <dbReference type="ARBA" id="ARBA00000085"/>
    </source>
</evidence>
<dbReference type="Gene3D" id="3.30.565.10">
    <property type="entry name" value="Histidine kinase-like ATPase, C-terminal domain"/>
    <property type="match status" value="1"/>
</dbReference>
<evidence type="ECO:0000259" key="5">
    <source>
        <dbReference type="PROSITE" id="PS50109"/>
    </source>
</evidence>
<keyword evidence="3" id="KW-0597">Phosphoprotein</keyword>
<dbReference type="SMART" id="SM00388">
    <property type="entry name" value="HisKA"/>
    <property type="match status" value="1"/>
</dbReference>
<dbReference type="SMART" id="SM00387">
    <property type="entry name" value="HATPase_c"/>
    <property type="match status" value="1"/>
</dbReference>
<dbReference type="Proteomes" id="UP000596827">
    <property type="component" value="Unassembled WGS sequence"/>
</dbReference>
<dbReference type="AlphaFoldDB" id="A0A923MCR8"/>
<dbReference type="EC" id="2.7.13.3" evidence="2"/>
<dbReference type="PANTHER" id="PTHR43547:SF2">
    <property type="entry name" value="HYBRID SIGNAL TRANSDUCTION HISTIDINE KINASE C"/>
    <property type="match status" value="1"/>
</dbReference>
<dbReference type="InterPro" id="IPR005467">
    <property type="entry name" value="His_kinase_dom"/>
</dbReference>
<dbReference type="EMBL" id="JACORU010000008">
    <property type="protein sequence ID" value="MBC5767004.1"/>
    <property type="molecule type" value="Genomic_DNA"/>
</dbReference>
<proteinExistence type="predicted"/>
<feature type="domain" description="Histidine kinase" evidence="5">
    <location>
        <begin position="96"/>
        <end position="305"/>
    </location>
</feature>
<keyword evidence="4" id="KW-0175">Coiled coil</keyword>
<dbReference type="InterPro" id="IPR004358">
    <property type="entry name" value="Sig_transdc_His_kin-like_C"/>
</dbReference>
<dbReference type="PANTHER" id="PTHR43547">
    <property type="entry name" value="TWO-COMPONENT HISTIDINE KINASE"/>
    <property type="match status" value="1"/>
</dbReference>
<protein>
    <recommendedName>
        <fullName evidence="2">histidine kinase</fullName>
        <ecNumber evidence="2">2.7.13.3</ecNumber>
    </recommendedName>
</protein>
<evidence type="ECO:0000256" key="2">
    <source>
        <dbReference type="ARBA" id="ARBA00012438"/>
    </source>
</evidence>
<dbReference type="InterPro" id="IPR003661">
    <property type="entry name" value="HisK_dim/P_dom"/>
</dbReference>
<organism evidence="6 7">
    <name type="scientific">Ramlibacter albus</name>
    <dbReference type="NCBI Taxonomy" id="2079448"/>
    <lineage>
        <taxon>Bacteria</taxon>
        <taxon>Pseudomonadati</taxon>
        <taxon>Pseudomonadota</taxon>
        <taxon>Betaproteobacteria</taxon>
        <taxon>Burkholderiales</taxon>
        <taxon>Comamonadaceae</taxon>
        <taxon>Ramlibacter</taxon>
    </lineage>
</organism>
<dbReference type="InterPro" id="IPR003594">
    <property type="entry name" value="HATPase_dom"/>
</dbReference>
<dbReference type="Pfam" id="PF02518">
    <property type="entry name" value="HATPase_c"/>
    <property type="match status" value="1"/>
</dbReference>
<keyword evidence="7" id="KW-1185">Reference proteome</keyword>
<comment type="caution">
    <text evidence="6">The sequence shown here is derived from an EMBL/GenBank/DDBJ whole genome shotgun (WGS) entry which is preliminary data.</text>
</comment>